<reference evidence="2" key="1">
    <citation type="submission" date="2018-08" db="EMBL/GenBank/DDBJ databases">
        <authorList>
            <person name="Liu Z.-W."/>
            <person name="Du Z.-J."/>
        </authorList>
    </citation>
    <scope>NUCLEOTIDE SEQUENCE [LARGE SCALE GENOMIC DNA]</scope>
    <source>
        <strain evidence="2">H4X</strain>
    </source>
</reference>
<comment type="caution">
    <text evidence="1">The sequence shown here is derived from an EMBL/GenBank/DDBJ whole genome shotgun (WGS) entry which is preliminary data.</text>
</comment>
<dbReference type="Proteomes" id="UP000256708">
    <property type="component" value="Unassembled WGS sequence"/>
</dbReference>
<sequence>MKTTAEKLEFYHGKLDEEAQRQLDEEIRELQRDHFGELGFEERGRGWLWINREHNLMIEGWGDFSGTFFSVIKPFYLYNRSNRTGPFDGKELASGSKMEIVAAVKKILVVG</sequence>
<evidence type="ECO:0000313" key="1">
    <source>
        <dbReference type="EMBL" id="RDV13665.1"/>
    </source>
</evidence>
<gene>
    <name evidence="1" type="ORF">DXT99_17990</name>
</gene>
<name>A0A3D8L8D5_9BACT</name>
<dbReference type="AlphaFoldDB" id="A0A3D8L8D5"/>
<organism evidence="1 2">
    <name type="scientific">Pontibacter diazotrophicus</name>
    <dbReference type="NCBI Taxonomy" id="1400979"/>
    <lineage>
        <taxon>Bacteria</taxon>
        <taxon>Pseudomonadati</taxon>
        <taxon>Bacteroidota</taxon>
        <taxon>Cytophagia</taxon>
        <taxon>Cytophagales</taxon>
        <taxon>Hymenobacteraceae</taxon>
        <taxon>Pontibacter</taxon>
    </lineage>
</organism>
<dbReference type="EMBL" id="QRGR01000021">
    <property type="protein sequence ID" value="RDV13665.1"/>
    <property type="molecule type" value="Genomic_DNA"/>
</dbReference>
<evidence type="ECO:0000313" key="2">
    <source>
        <dbReference type="Proteomes" id="UP000256708"/>
    </source>
</evidence>
<proteinExistence type="predicted"/>
<dbReference type="OrthoDB" id="9835891at2"/>
<dbReference type="RefSeq" id="WP_115566974.1">
    <property type="nucleotide sequence ID" value="NZ_QRGR01000021.1"/>
</dbReference>
<keyword evidence="2" id="KW-1185">Reference proteome</keyword>
<accession>A0A3D8L8D5</accession>
<protein>
    <submittedName>
        <fullName evidence="1">Uncharacterized protein</fullName>
    </submittedName>
</protein>